<proteinExistence type="predicted"/>
<protein>
    <submittedName>
        <fullName evidence="1">DUF429 domain-containing protein</fullName>
    </submittedName>
</protein>
<dbReference type="Pfam" id="PF04250">
    <property type="entry name" value="DUF429"/>
    <property type="match status" value="1"/>
</dbReference>
<name>A0ABS9KEW5_9BACT</name>
<accession>A0ABS9KEW5</accession>
<keyword evidence="2" id="KW-1185">Reference proteome</keyword>
<evidence type="ECO:0000313" key="2">
    <source>
        <dbReference type="Proteomes" id="UP001165366"/>
    </source>
</evidence>
<dbReference type="EMBL" id="JAKLWS010000015">
    <property type="protein sequence ID" value="MCG2589365.1"/>
    <property type="molecule type" value="Genomic_DNA"/>
</dbReference>
<evidence type="ECO:0000313" key="1">
    <source>
        <dbReference type="EMBL" id="MCG2589365.1"/>
    </source>
</evidence>
<sequence length="235" mass="26992">MKTAGIDGCAAGWILITFDDDNAFYEVLRTDEDLEGAFHKFDRILIDMPIGLEDEEYTRECDALLRKELGSEYASSVFSPPIRPALNAPSYVEANMQSYEFTEKKLTLQAWNITPKIKTVDQFLTDQPELQEKVFESHPELIFRNLNGGMIFQKKNTKKGLRHRLSLVSDREEIAKDFFRDIKEEFRRNEVEEDDIVDSMALALAAKQSQKKGLKTLPEDPEKDSHGLVKAIHYV</sequence>
<dbReference type="RefSeq" id="WP_237854727.1">
    <property type="nucleotide sequence ID" value="NZ_JAKLWS010000015.1"/>
</dbReference>
<comment type="caution">
    <text evidence="1">The sequence shown here is derived from an EMBL/GenBank/DDBJ whole genome shotgun (WGS) entry which is preliminary data.</text>
</comment>
<reference evidence="1" key="1">
    <citation type="submission" date="2022-01" db="EMBL/GenBank/DDBJ databases">
        <authorList>
            <person name="Wang Y."/>
        </authorList>
    </citation>
    <scope>NUCLEOTIDE SEQUENCE</scope>
    <source>
        <strain evidence="1">WB101</strain>
    </source>
</reference>
<dbReference type="Proteomes" id="UP001165366">
    <property type="component" value="Unassembled WGS sequence"/>
</dbReference>
<gene>
    <name evidence="1" type="ORF">L6773_12365</name>
</gene>
<reference evidence="1" key="2">
    <citation type="submission" date="2024-05" db="EMBL/GenBank/DDBJ databases">
        <title>Rhodohalobacter halophilus gen. nov., sp. nov., a moderately halophilic member of the family Balneolaceae.</title>
        <authorList>
            <person name="Xia J."/>
        </authorList>
    </citation>
    <scope>NUCLEOTIDE SEQUENCE</scope>
    <source>
        <strain evidence="1">WB101</strain>
    </source>
</reference>
<organism evidence="1 2">
    <name type="scientific">Rhodohalobacter sulfatireducens</name>
    <dbReference type="NCBI Taxonomy" id="2911366"/>
    <lineage>
        <taxon>Bacteria</taxon>
        <taxon>Pseudomonadati</taxon>
        <taxon>Balneolota</taxon>
        <taxon>Balneolia</taxon>
        <taxon>Balneolales</taxon>
        <taxon>Balneolaceae</taxon>
        <taxon>Rhodohalobacter</taxon>
    </lineage>
</organism>
<dbReference type="InterPro" id="IPR007362">
    <property type="entry name" value="DUF429"/>
</dbReference>